<sequence>MNHILRNKRSLFISRNFIPNRLVPRIYFQSISTINNNNSNDPINSKDNHNNQPLDNDDIIQSTIIDEQYPKVSDQLYFYRDPDLKWDDVQNRRNFGEVLNIDDDVLNLWSPHYYDDVNDLTAIKWQLYFFGSIGLFSSIIYLFFYPNRKAVPRNFPDGLAKDLGSRLGEKDRHLYEVPIDKTFYDQR</sequence>
<dbReference type="PANTHER" id="PTHR12840">
    <property type="entry name" value="NADH-UBIQUINONE OXIDOREDUCTASE ASHI SUBUNIT"/>
    <property type="match status" value="1"/>
</dbReference>
<accession>A0A9P8PJ76</accession>
<protein>
    <submittedName>
        <fullName evidence="2">Uncharacterized protein</fullName>
    </submittedName>
</protein>
<evidence type="ECO:0000313" key="3">
    <source>
        <dbReference type="Proteomes" id="UP000769528"/>
    </source>
</evidence>
<keyword evidence="1" id="KW-0812">Transmembrane</keyword>
<dbReference type="OrthoDB" id="2014058at2759"/>
<dbReference type="Pfam" id="PF05821">
    <property type="entry name" value="NDUF_B8"/>
    <property type="match status" value="1"/>
</dbReference>
<dbReference type="EMBL" id="JAEUBF010001028">
    <property type="protein sequence ID" value="KAH3673273.1"/>
    <property type="molecule type" value="Genomic_DNA"/>
</dbReference>
<keyword evidence="3" id="KW-1185">Reference proteome</keyword>
<evidence type="ECO:0000313" key="2">
    <source>
        <dbReference type="EMBL" id="KAH3673273.1"/>
    </source>
</evidence>
<proteinExistence type="predicted"/>
<evidence type="ECO:0000256" key="1">
    <source>
        <dbReference type="SAM" id="Phobius"/>
    </source>
</evidence>
<feature type="transmembrane region" description="Helical" evidence="1">
    <location>
        <begin position="125"/>
        <end position="144"/>
    </location>
</feature>
<dbReference type="GO" id="GO:0005739">
    <property type="term" value="C:mitochondrion"/>
    <property type="evidence" value="ECO:0007669"/>
    <property type="project" value="InterPro"/>
</dbReference>
<keyword evidence="1" id="KW-0472">Membrane</keyword>
<dbReference type="InterPro" id="IPR008699">
    <property type="entry name" value="NDUFB8"/>
</dbReference>
<comment type="caution">
    <text evidence="2">The sequence shown here is derived from an EMBL/GenBank/DDBJ whole genome shotgun (WGS) entry which is preliminary data.</text>
</comment>
<organism evidence="2 3">
    <name type="scientific">Wickerhamomyces mucosus</name>
    <dbReference type="NCBI Taxonomy" id="1378264"/>
    <lineage>
        <taxon>Eukaryota</taxon>
        <taxon>Fungi</taxon>
        <taxon>Dikarya</taxon>
        <taxon>Ascomycota</taxon>
        <taxon>Saccharomycotina</taxon>
        <taxon>Saccharomycetes</taxon>
        <taxon>Phaffomycetales</taxon>
        <taxon>Wickerhamomycetaceae</taxon>
        <taxon>Wickerhamomyces</taxon>
    </lineage>
</organism>
<name>A0A9P8PJ76_9ASCO</name>
<dbReference type="PANTHER" id="PTHR12840:SF1">
    <property type="entry name" value="NADH DEHYDROGENASE [UBIQUINONE] 1 BETA SUBCOMPLEX SUBUNIT 8, MITOCHONDRIAL"/>
    <property type="match status" value="1"/>
</dbReference>
<dbReference type="AlphaFoldDB" id="A0A9P8PJ76"/>
<keyword evidence="1" id="KW-1133">Transmembrane helix</keyword>
<gene>
    <name evidence="2" type="ORF">WICMUC_003732</name>
</gene>
<reference evidence="2" key="1">
    <citation type="journal article" date="2021" name="Open Biol.">
        <title>Shared evolutionary footprints suggest mitochondrial oxidative damage underlies multiple complex I losses in fungi.</title>
        <authorList>
            <person name="Schikora-Tamarit M.A."/>
            <person name="Marcet-Houben M."/>
            <person name="Nosek J."/>
            <person name="Gabaldon T."/>
        </authorList>
    </citation>
    <scope>NUCLEOTIDE SEQUENCE</scope>
    <source>
        <strain evidence="2">CBS6341</strain>
    </source>
</reference>
<reference evidence="2" key="2">
    <citation type="submission" date="2021-01" db="EMBL/GenBank/DDBJ databases">
        <authorList>
            <person name="Schikora-Tamarit M.A."/>
        </authorList>
    </citation>
    <scope>NUCLEOTIDE SEQUENCE</scope>
    <source>
        <strain evidence="2">CBS6341</strain>
    </source>
</reference>
<dbReference type="Proteomes" id="UP000769528">
    <property type="component" value="Unassembled WGS sequence"/>
</dbReference>